<evidence type="ECO:0000313" key="1">
    <source>
        <dbReference type="EMBL" id="TFK65141.1"/>
    </source>
</evidence>
<proteinExistence type="predicted"/>
<evidence type="ECO:0000313" key="2">
    <source>
        <dbReference type="Proteomes" id="UP000308600"/>
    </source>
</evidence>
<keyword evidence="2" id="KW-1185">Reference proteome</keyword>
<reference evidence="1 2" key="1">
    <citation type="journal article" date="2019" name="Nat. Ecol. Evol.">
        <title>Megaphylogeny resolves global patterns of mushroom evolution.</title>
        <authorList>
            <person name="Varga T."/>
            <person name="Krizsan K."/>
            <person name="Foldi C."/>
            <person name="Dima B."/>
            <person name="Sanchez-Garcia M."/>
            <person name="Sanchez-Ramirez S."/>
            <person name="Szollosi G.J."/>
            <person name="Szarkandi J.G."/>
            <person name="Papp V."/>
            <person name="Albert L."/>
            <person name="Andreopoulos W."/>
            <person name="Angelini C."/>
            <person name="Antonin V."/>
            <person name="Barry K.W."/>
            <person name="Bougher N.L."/>
            <person name="Buchanan P."/>
            <person name="Buyck B."/>
            <person name="Bense V."/>
            <person name="Catcheside P."/>
            <person name="Chovatia M."/>
            <person name="Cooper J."/>
            <person name="Damon W."/>
            <person name="Desjardin D."/>
            <person name="Finy P."/>
            <person name="Geml J."/>
            <person name="Haridas S."/>
            <person name="Hughes K."/>
            <person name="Justo A."/>
            <person name="Karasinski D."/>
            <person name="Kautmanova I."/>
            <person name="Kiss B."/>
            <person name="Kocsube S."/>
            <person name="Kotiranta H."/>
            <person name="LaButti K.M."/>
            <person name="Lechner B.E."/>
            <person name="Liimatainen K."/>
            <person name="Lipzen A."/>
            <person name="Lukacs Z."/>
            <person name="Mihaltcheva S."/>
            <person name="Morgado L.N."/>
            <person name="Niskanen T."/>
            <person name="Noordeloos M.E."/>
            <person name="Ohm R.A."/>
            <person name="Ortiz-Santana B."/>
            <person name="Ovrebo C."/>
            <person name="Racz N."/>
            <person name="Riley R."/>
            <person name="Savchenko A."/>
            <person name="Shiryaev A."/>
            <person name="Soop K."/>
            <person name="Spirin V."/>
            <person name="Szebenyi C."/>
            <person name="Tomsovsky M."/>
            <person name="Tulloss R.E."/>
            <person name="Uehling J."/>
            <person name="Grigoriev I.V."/>
            <person name="Vagvolgyi C."/>
            <person name="Papp T."/>
            <person name="Martin F.M."/>
            <person name="Miettinen O."/>
            <person name="Hibbett D.S."/>
            <person name="Nagy L.G."/>
        </authorList>
    </citation>
    <scope>NUCLEOTIDE SEQUENCE [LARGE SCALE GENOMIC DNA]</scope>
    <source>
        <strain evidence="1 2">NL-1719</strain>
    </source>
</reference>
<dbReference type="Proteomes" id="UP000308600">
    <property type="component" value="Unassembled WGS sequence"/>
</dbReference>
<sequence length="57" mass="6177">MDKFIHRSGISVRNRNESASYRSTLISGFVVIGMVPAVSGCGFYNGLQVRLIANLSS</sequence>
<accession>A0ACD3AI11</accession>
<name>A0ACD3AI11_9AGAR</name>
<protein>
    <submittedName>
        <fullName evidence="1">Uncharacterized protein</fullName>
    </submittedName>
</protein>
<dbReference type="EMBL" id="ML208447">
    <property type="protein sequence ID" value="TFK65141.1"/>
    <property type="molecule type" value="Genomic_DNA"/>
</dbReference>
<organism evidence="1 2">
    <name type="scientific">Pluteus cervinus</name>
    <dbReference type="NCBI Taxonomy" id="181527"/>
    <lineage>
        <taxon>Eukaryota</taxon>
        <taxon>Fungi</taxon>
        <taxon>Dikarya</taxon>
        <taxon>Basidiomycota</taxon>
        <taxon>Agaricomycotina</taxon>
        <taxon>Agaricomycetes</taxon>
        <taxon>Agaricomycetidae</taxon>
        <taxon>Agaricales</taxon>
        <taxon>Pluteineae</taxon>
        <taxon>Pluteaceae</taxon>
        <taxon>Pluteus</taxon>
    </lineage>
</organism>
<gene>
    <name evidence="1" type="ORF">BDN72DRAFT_846008</name>
</gene>